<dbReference type="EMBL" id="JAMXWF010000011">
    <property type="protein sequence ID" value="MDQ6408578.1"/>
    <property type="molecule type" value="Genomic_DNA"/>
</dbReference>
<dbReference type="RefSeq" id="WP_266258334.1">
    <property type="nucleotide sequence ID" value="NZ_JAMXWF010000011.1"/>
</dbReference>
<protein>
    <submittedName>
        <fullName evidence="3">Uncharacterized protein</fullName>
    </submittedName>
</protein>
<sequence length="233" mass="25457">MQMNELDLCRIADTLSLTWAAALICGEKPSRIAALDDPGVNGWQLPRRANSASNGLEDESPEKFGAVLHALVRAVERGTLKAKKRFFAEYMHFEDGDGPWEAEDMPSGAGLQPSEKLDPSETVVDVEDLRGWLVSRGIKSGFFFPDAVDAPDYLDKSNPRYAPKMAAAIRAWQAVTEPGGKHPKQALTKWLREHAAEFDLTDDEGKPNETGIEEAAKVANWQPTGGAPKTPGE</sequence>
<dbReference type="EMBL" id="JAPKHW010000011">
    <property type="protein sequence ID" value="MCX4146752.1"/>
    <property type="molecule type" value="Genomic_DNA"/>
</dbReference>
<reference evidence="3" key="1">
    <citation type="submission" date="2022-06" db="EMBL/GenBank/DDBJ databases">
        <title>PHB producers.</title>
        <authorList>
            <person name="Besaury L."/>
        </authorList>
    </citation>
    <scope>NUCLEOTIDE SEQUENCE</scope>
    <source>
        <strain evidence="3 4">SEWS6</strain>
    </source>
</reference>
<dbReference type="Proteomes" id="UP001242288">
    <property type="component" value="Unassembled WGS sequence"/>
</dbReference>
<feature type="compositionally biased region" description="Basic and acidic residues" evidence="1">
    <location>
        <begin position="198"/>
        <end position="207"/>
    </location>
</feature>
<organism evidence="3 5">
    <name type="scientific">Paraburkholderia madseniana</name>
    <dbReference type="NCBI Taxonomy" id="2599607"/>
    <lineage>
        <taxon>Bacteria</taxon>
        <taxon>Pseudomonadati</taxon>
        <taxon>Pseudomonadota</taxon>
        <taxon>Betaproteobacteria</taxon>
        <taxon>Burkholderiales</taxon>
        <taxon>Burkholderiaceae</taxon>
        <taxon>Paraburkholderia</taxon>
    </lineage>
</organism>
<evidence type="ECO:0000313" key="3">
    <source>
        <dbReference type="EMBL" id="MDQ6408578.1"/>
    </source>
</evidence>
<evidence type="ECO:0000313" key="5">
    <source>
        <dbReference type="Proteomes" id="UP001242288"/>
    </source>
</evidence>
<accession>A0AAP5EN60</accession>
<keyword evidence="4" id="KW-1185">Reference proteome</keyword>
<dbReference type="AlphaFoldDB" id="A0AAP5EN60"/>
<gene>
    <name evidence="3" type="ORF">NIE36_15405</name>
    <name evidence="2" type="ORF">OSB80_15440</name>
</gene>
<comment type="caution">
    <text evidence="3">The sequence shown here is derived from an EMBL/GenBank/DDBJ whole genome shotgun (WGS) entry which is preliminary data.</text>
</comment>
<evidence type="ECO:0000313" key="2">
    <source>
        <dbReference type="EMBL" id="MCX4146752.1"/>
    </source>
</evidence>
<feature type="region of interest" description="Disordered" evidence="1">
    <location>
        <begin position="98"/>
        <end position="119"/>
    </location>
</feature>
<name>A0AAP5EN60_9BURK</name>
<feature type="region of interest" description="Disordered" evidence="1">
    <location>
        <begin position="198"/>
        <end position="233"/>
    </location>
</feature>
<dbReference type="Proteomes" id="UP001209412">
    <property type="component" value="Unassembled WGS sequence"/>
</dbReference>
<proteinExistence type="predicted"/>
<evidence type="ECO:0000256" key="1">
    <source>
        <dbReference type="SAM" id="MobiDB-lite"/>
    </source>
</evidence>
<evidence type="ECO:0000313" key="4">
    <source>
        <dbReference type="Proteomes" id="UP001209412"/>
    </source>
</evidence>